<dbReference type="PRINTS" id="PR00116">
    <property type="entry name" value="ARGINASE"/>
</dbReference>
<dbReference type="SUPFAM" id="SSF52768">
    <property type="entry name" value="Arginase/deacetylase"/>
    <property type="match status" value="1"/>
</dbReference>
<gene>
    <name evidence="5" type="ORF">E1269_26500</name>
</gene>
<dbReference type="GO" id="GO:0005829">
    <property type="term" value="C:cytosol"/>
    <property type="evidence" value="ECO:0007669"/>
    <property type="project" value="TreeGrafter"/>
</dbReference>
<dbReference type="PROSITE" id="PS51409">
    <property type="entry name" value="ARGINASE_2"/>
    <property type="match status" value="1"/>
</dbReference>
<evidence type="ECO:0000256" key="4">
    <source>
        <dbReference type="PROSITE-ProRule" id="PRU00742"/>
    </source>
</evidence>
<evidence type="ECO:0000256" key="1">
    <source>
        <dbReference type="ARBA" id="ARBA00022723"/>
    </source>
</evidence>
<dbReference type="PANTHER" id="PTHR43782:SF3">
    <property type="entry name" value="ARGINASE"/>
    <property type="match status" value="1"/>
</dbReference>
<dbReference type="InterPro" id="IPR006035">
    <property type="entry name" value="Ureohydrolase"/>
</dbReference>
<dbReference type="GO" id="GO:0030145">
    <property type="term" value="F:manganese ion binding"/>
    <property type="evidence" value="ECO:0007669"/>
    <property type="project" value="TreeGrafter"/>
</dbReference>
<dbReference type="PANTHER" id="PTHR43782">
    <property type="entry name" value="ARGINASE"/>
    <property type="match status" value="1"/>
</dbReference>
<dbReference type="OrthoDB" id="7331788at2"/>
<dbReference type="Pfam" id="PF00491">
    <property type="entry name" value="Arginase"/>
    <property type="match status" value="1"/>
</dbReference>
<dbReference type="EMBL" id="SMKZ01000055">
    <property type="protein sequence ID" value="TDE00109.1"/>
    <property type="molecule type" value="Genomic_DNA"/>
</dbReference>
<dbReference type="Gene3D" id="3.40.800.10">
    <property type="entry name" value="Ureohydrolase domain"/>
    <property type="match status" value="1"/>
</dbReference>
<comment type="similarity">
    <text evidence="4">Belongs to the arginase family.</text>
</comment>
<organism evidence="5 6">
    <name type="scientific">Jiangella asiatica</name>
    <dbReference type="NCBI Taxonomy" id="2530372"/>
    <lineage>
        <taxon>Bacteria</taxon>
        <taxon>Bacillati</taxon>
        <taxon>Actinomycetota</taxon>
        <taxon>Actinomycetes</taxon>
        <taxon>Jiangellales</taxon>
        <taxon>Jiangellaceae</taxon>
        <taxon>Jiangella</taxon>
    </lineage>
</organism>
<keyword evidence="6" id="KW-1185">Reference proteome</keyword>
<keyword evidence="2" id="KW-0378">Hydrolase</keyword>
<dbReference type="InterPro" id="IPR023696">
    <property type="entry name" value="Ureohydrolase_dom_sf"/>
</dbReference>
<proteinExistence type="inferred from homology"/>
<evidence type="ECO:0000256" key="3">
    <source>
        <dbReference type="ARBA" id="ARBA00023211"/>
    </source>
</evidence>
<dbReference type="GO" id="GO:0004053">
    <property type="term" value="F:arginase activity"/>
    <property type="evidence" value="ECO:0007669"/>
    <property type="project" value="TreeGrafter"/>
</dbReference>
<keyword evidence="1" id="KW-0479">Metal-binding</keyword>
<evidence type="ECO:0000313" key="6">
    <source>
        <dbReference type="Proteomes" id="UP000294739"/>
    </source>
</evidence>
<accession>A0A4R5CIN0</accession>
<protein>
    <submittedName>
        <fullName evidence="5">Arginase family protein</fullName>
    </submittedName>
</protein>
<dbReference type="AlphaFoldDB" id="A0A4R5CIN0"/>
<keyword evidence="3" id="KW-0464">Manganese</keyword>
<name>A0A4R5CIN0_9ACTN</name>
<dbReference type="InParanoid" id="A0A4R5CIN0"/>
<dbReference type="CDD" id="cd09999">
    <property type="entry name" value="Arginase-like_1"/>
    <property type="match status" value="1"/>
</dbReference>
<sequence length="222" mass="23167">MTVEAPLPADGSVWERLAVLYDRVASVVASSVGTPVLVGSGDCTTSLATVAGLQRAGVSPSIVWFDAHGDVQTLETTTSGYLGGMPLRMLTGYRPELIARRLGLAPVPEDHVVLVDARDLDPPEREYLESSAVRQVPVSALDASTLPDGPIYLHVDLDVVNPAELPGLLFPAPGGPSLADVTAAMGRVLDTGRVLAVGLGCTWHDDSAAATTVRPSLPPGWE</sequence>
<reference evidence="5 6" key="1">
    <citation type="submission" date="2019-03" db="EMBL/GenBank/DDBJ databases">
        <title>Draft genome sequences of novel Actinobacteria.</title>
        <authorList>
            <person name="Sahin N."/>
            <person name="Ay H."/>
            <person name="Saygin H."/>
        </authorList>
    </citation>
    <scope>NUCLEOTIDE SEQUENCE [LARGE SCALE GENOMIC DNA]</scope>
    <source>
        <strain evidence="5 6">5K138</strain>
    </source>
</reference>
<evidence type="ECO:0000313" key="5">
    <source>
        <dbReference type="EMBL" id="TDE00109.1"/>
    </source>
</evidence>
<dbReference type="Proteomes" id="UP000294739">
    <property type="component" value="Unassembled WGS sequence"/>
</dbReference>
<evidence type="ECO:0000256" key="2">
    <source>
        <dbReference type="ARBA" id="ARBA00022801"/>
    </source>
</evidence>
<comment type="caution">
    <text evidence="5">The sequence shown here is derived from an EMBL/GenBank/DDBJ whole genome shotgun (WGS) entry which is preliminary data.</text>
</comment>